<dbReference type="Proteomes" id="UP001153620">
    <property type="component" value="Chromosome 1"/>
</dbReference>
<evidence type="ECO:0000256" key="4">
    <source>
        <dbReference type="ARBA" id="ARBA00022833"/>
    </source>
</evidence>
<dbReference type="PROSITE" id="PS50071">
    <property type="entry name" value="HOMEOBOX_2"/>
    <property type="match status" value="1"/>
</dbReference>
<keyword evidence="4 10" id="KW-0862">Zinc</keyword>
<proteinExistence type="predicted"/>
<organism evidence="15 16">
    <name type="scientific">Chironomus riparius</name>
    <dbReference type="NCBI Taxonomy" id="315576"/>
    <lineage>
        <taxon>Eukaryota</taxon>
        <taxon>Metazoa</taxon>
        <taxon>Ecdysozoa</taxon>
        <taxon>Arthropoda</taxon>
        <taxon>Hexapoda</taxon>
        <taxon>Insecta</taxon>
        <taxon>Pterygota</taxon>
        <taxon>Neoptera</taxon>
        <taxon>Endopterygota</taxon>
        <taxon>Diptera</taxon>
        <taxon>Nematocera</taxon>
        <taxon>Chironomoidea</taxon>
        <taxon>Chironomidae</taxon>
        <taxon>Chironominae</taxon>
        <taxon>Chironomus</taxon>
    </lineage>
</organism>
<feature type="DNA-binding region" description="Homeobox" evidence="9">
    <location>
        <begin position="448"/>
        <end position="507"/>
    </location>
</feature>
<feature type="compositionally biased region" description="Basic and acidic residues" evidence="12">
    <location>
        <begin position="511"/>
        <end position="522"/>
    </location>
</feature>
<keyword evidence="7 9" id="KW-0371">Homeobox</keyword>
<feature type="compositionally biased region" description="Polar residues" evidence="12">
    <location>
        <begin position="202"/>
        <end position="220"/>
    </location>
</feature>
<protein>
    <recommendedName>
        <fullName evidence="17">Apterous</fullName>
    </recommendedName>
</protein>
<evidence type="ECO:0000256" key="5">
    <source>
        <dbReference type="ARBA" id="ARBA00023038"/>
    </source>
</evidence>
<feature type="domain" description="LIM zinc-binding" evidence="13">
    <location>
        <begin position="225"/>
        <end position="286"/>
    </location>
</feature>
<dbReference type="InterPro" id="IPR050453">
    <property type="entry name" value="LIM_Homeobox_TF"/>
</dbReference>
<evidence type="ECO:0000259" key="13">
    <source>
        <dbReference type="PROSITE" id="PS50023"/>
    </source>
</evidence>
<dbReference type="InterPro" id="IPR001781">
    <property type="entry name" value="Znf_LIM"/>
</dbReference>
<dbReference type="FunFam" id="1.10.10.60:FF:000027">
    <property type="entry name" value="LIM/homeobox protein Lhx9"/>
    <property type="match status" value="1"/>
</dbReference>
<dbReference type="PROSITE" id="PS50023">
    <property type="entry name" value="LIM_DOMAIN_2"/>
    <property type="match status" value="2"/>
</dbReference>
<dbReference type="CDD" id="cd09369">
    <property type="entry name" value="LIM1_Lhx2_Lhx9"/>
    <property type="match status" value="1"/>
</dbReference>
<dbReference type="GO" id="GO:0030182">
    <property type="term" value="P:neuron differentiation"/>
    <property type="evidence" value="ECO:0007669"/>
    <property type="project" value="TreeGrafter"/>
</dbReference>
<dbReference type="InterPro" id="IPR001356">
    <property type="entry name" value="HD"/>
</dbReference>
<keyword evidence="16" id="KW-1185">Reference proteome</keyword>
<dbReference type="CDD" id="cd09377">
    <property type="entry name" value="LIM2_Lhx2_Lhx9"/>
    <property type="match status" value="1"/>
</dbReference>
<keyword evidence="3" id="KW-0677">Repeat</keyword>
<accession>A0A9N9WLD0</accession>
<evidence type="ECO:0000256" key="10">
    <source>
        <dbReference type="PROSITE-ProRule" id="PRU00125"/>
    </source>
</evidence>
<evidence type="ECO:0000256" key="2">
    <source>
        <dbReference type="ARBA" id="ARBA00022723"/>
    </source>
</evidence>
<dbReference type="SUPFAM" id="SSF46689">
    <property type="entry name" value="Homeodomain-like"/>
    <property type="match status" value="1"/>
</dbReference>
<keyword evidence="5 10" id="KW-0440">LIM domain</keyword>
<evidence type="ECO:0000256" key="1">
    <source>
        <dbReference type="ARBA" id="ARBA00004123"/>
    </source>
</evidence>
<dbReference type="Pfam" id="PF00046">
    <property type="entry name" value="Homeodomain"/>
    <property type="match status" value="1"/>
</dbReference>
<evidence type="ECO:0000256" key="12">
    <source>
        <dbReference type="SAM" id="MobiDB-lite"/>
    </source>
</evidence>
<keyword evidence="8 9" id="KW-0539">Nucleus</keyword>
<dbReference type="InterPro" id="IPR009057">
    <property type="entry name" value="Homeodomain-like_sf"/>
</dbReference>
<gene>
    <name evidence="15" type="ORF">CHIRRI_LOCUS2991</name>
</gene>
<dbReference type="GO" id="GO:0000977">
    <property type="term" value="F:RNA polymerase II transcription regulatory region sequence-specific DNA binding"/>
    <property type="evidence" value="ECO:0007669"/>
    <property type="project" value="TreeGrafter"/>
</dbReference>
<evidence type="ECO:0000256" key="9">
    <source>
        <dbReference type="PROSITE-ProRule" id="PRU00108"/>
    </source>
</evidence>
<evidence type="ECO:0000259" key="14">
    <source>
        <dbReference type="PROSITE" id="PS50071"/>
    </source>
</evidence>
<evidence type="ECO:0000256" key="11">
    <source>
        <dbReference type="RuleBase" id="RU000682"/>
    </source>
</evidence>
<evidence type="ECO:0000256" key="3">
    <source>
        <dbReference type="ARBA" id="ARBA00022737"/>
    </source>
</evidence>
<dbReference type="Gene3D" id="2.10.110.10">
    <property type="entry name" value="Cysteine Rich Protein"/>
    <property type="match status" value="2"/>
</dbReference>
<feature type="domain" description="LIM zinc-binding" evidence="13">
    <location>
        <begin position="287"/>
        <end position="349"/>
    </location>
</feature>
<dbReference type="InterPro" id="IPR017970">
    <property type="entry name" value="Homeobox_CS"/>
</dbReference>
<feature type="compositionally biased region" description="Basic residues" evidence="12">
    <location>
        <begin position="406"/>
        <end position="415"/>
    </location>
</feature>
<feature type="region of interest" description="Disordered" evidence="12">
    <location>
        <begin position="511"/>
        <end position="546"/>
    </location>
</feature>
<comment type="subcellular location">
    <subcellularLocation>
        <location evidence="1 9 11">Nucleus</location>
    </subcellularLocation>
</comment>
<dbReference type="PROSITE" id="PS00027">
    <property type="entry name" value="HOMEOBOX_1"/>
    <property type="match status" value="1"/>
</dbReference>
<dbReference type="GO" id="GO:0000981">
    <property type="term" value="F:DNA-binding transcription factor activity, RNA polymerase II-specific"/>
    <property type="evidence" value="ECO:0007669"/>
    <property type="project" value="InterPro"/>
</dbReference>
<dbReference type="SMART" id="SM00132">
    <property type="entry name" value="LIM"/>
    <property type="match status" value="2"/>
</dbReference>
<feature type="region of interest" description="Disordered" evidence="12">
    <location>
        <begin position="392"/>
        <end position="416"/>
    </location>
</feature>
<evidence type="ECO:0008006" key="17">
    <source>
        <dbReference type="Google" id="ProtNLM"/>
    </source>
</evidence>
<dbReference type="FunFam" id="2.10.110.10:FF:000033">
    <property type="entry name" value="LIM/homeobox protein Lhx9 isoform X2"/>
    <property type="match status" value="1"/>
</dbReference>
<keyword evidence="6 9" id="KW-0238">DNA-binding</keyword>
<evidence type="ECO:0000313" key="16">
    <source>
        <dbReference type="Proteomes" id="UP001153620"/>
    </source>
</evidence>
<sequence>MGVCIEERPVMHWQQSARYFSPHERNNASPTTGNLTVLNSASSQCYTPLGTTTADNLLHRPSCLTCPTIGDHNCNEHIQSSTTILPPNTSSTASHFHPFHQQHHTNMPPQHHIISPQLSSNKNLMTNHHANMFDSCQNFDHESIRRSQDDSLDGSSGFNSYFTECKKETITPPNSINNNNNNECDGSGSPSVLQLKTEPIGNPSSPETSIDAPPTSSSSLGNNADECAGCGRLIQDRFYLSAIDKKWHSGCLQCCVCENALDKQTSLFCREGNIYCKNDYYRIYGARRCSKCLASISSSELVMRARHLVYHIQCFSCAICNQVLNKGDQFGVRNSAVFCRLHFDIDPSTPSPYSCSYTPSNAFCDSPNAPSSPSELTSIESGFYGAQHLNSSNANSITPLPQQPRQKGRPRKRKPKDIEAMTANLDLNSDYLELGFGRGSLGSAASRAKRMRTSFKHHQLRTMKSYFAINHNPDAKDLKQLSQKTGLPKRVLQVWFQNARAKWRRMMMKQEGKSIDGEKGEGSIDLDSYNPHSPQYMNITSPTSLE</sequence>
<dbReference type="PROSITE" id="PS00478">
    <property type="entry name" value="LIM_DOMAIN_1"/>
    <property type="match status" value="1"/>
</dbReference>
<dbReference type="Pfam" id="PF00412">
    <property type="entry name" value="LIM"/>
    <property type="match status" value="2"/>
</dbReference>
<dbReference type="CDD" id="cd00086">
    <property type="entry name" value="homeodomain"/>
    <property type="match status" value="1"/>
</dbReference>
<dbReference type="AlphaFoldDB" id="A0A9N9WLD0"/>
<dbReference type="FunFam" id="2.10.110.10:FF:000177">
    <property type="entry name" value="LIM homeobox 9"/>
    <property type="match status" value="1"/>
</dbReference>
<evidence type="ECO:0000256" key="8">
    <source>
        <dbReference type="ARBA" id="ARBA00023242"/>
    </source>
</evidence>
<keyword evidence="2 10" id="KW-0479">Metal-binding</keyword>
<evidence type="ECO:0000256" key="6">
    <source>
        <dbReference type="ARBA" id="ARBA00023125"/>
    </source>
</evidence>
<feature type="compositionally biased region" description="Polar residues" evidence="12">
    <location>
        <begin position="530"/>
        <end position="546"/>
    </location>
</feature>
<name>A0A9N9WLD0_9DIPT</name>
<dbReference type="EMBL" id="OU895877">
    <property type="protein sequence ID" value="CAG9800038.1"/>
    <property type="molecule type" value="Genomic_DNA"/>
</dbReference>
<dbReference type="PANTHER" id="PTHR24208">
    <property type="entry name" value="LIM/HOMEOBOX PROTEIN LHX"/>
    <property type="match status" value="1"/>
</dbReference>
<dbReference type="OrthoDB" id="9990008at2759"/>
<evidence type="ECO:0000313" key="15">
    <source>
        <dbReference type="EMBL" id="CAG9800038.1"/>
    </source>
</evidence>
<dbReference type="Gene3D" id="1.10.10.60">
    <property type="entry name" value="Homeodomain-like"/>
    <property type="match status" value="1"/>
</dbReference>
<dbReference type="GO" id="GO:0046872">
    <property type="term" value="F:metal ion binding"/>
    <property type="evidence" value="ECO:0007669"/>
    <property type="project" value="UniProtKB-KW"/>
</dbReference>
<reference evidence="15" key="1">
    <citation type="submission" date="2022-01" db="EMBL/GenBank/DDBJ databases">
        <authorList>
            <person name="King R."/>
        </authorList>
    </citation>
    <scope>NUCLEOTIDE SEQUENCE</scope>
</reference>
<feature type="region of interest" description="Disordered" evidence="12">
    <location>
        <begin position="171"/>
        <end position="220"/>
    </location>
</feature>
<reference evidence="15" key="2">
    <citation type="submission" date="2022-10" db="EMBL/GenBank/DDBJ databases">
        <authorList>
            <consortium name="ENA_rothamsted_submissions"/>
            <consortium name="culmorum"/>
            <person name="King R."/>
        </authorList>
    </citation>
    <scope>NUCLEOTIDE SEQUENCE</scope>
</reference>
<dbReference type="GO" id="GO:0005634">
    <property type="term" value="C:nucleus"/>
    <property type="evidence" value="ECO:0007669"/>
    <property type="project" value="UniProtKB-SubCell"/>
</dbReference>
<dbReference type="SUPFAM" id="SSF57716">
    <property type="entry name" value="Glucocorticoid receptor-like (DNA-binding domain)"/>
    <property type="match status" value="2"/>
</dbReference>
<evidence type="ECO:0000256" key="7">
    <source>
        <dbReference type="ARBA" id="ARBA00023155"/>
    </source>
</evidence>
<dbReference type="PANTHER" id="PTHR24208:SF168">
    <property type="entry name" value="PROTEIN APTEROUS"/>
    <property type="match status" value="1"/>
</dbReference>
<dbReference type="SMART" id="SM00389">
    <property type="entry name" value="HOX"/>
    <property type="match status" value="1"/>
</dbReference>
<feature type="domain" description="Homeobox" evidence="14">
    <location>
        <begin position="446"/>
        <end position="506"/>
    </location>
</feature>